<reference evidence="2" key="1">
    <citation type="submission" date="2020-05" db="EMBL/GenBank/DDBJ databases">
        <title>Mycena genomes resolve the evolution of fungal bioluminescence.</title>
        <authorList>
            <person name="Tsai I.J."/>
        </authorList>
    </citation>
    <scope>NUCLEOTIDE SEQUENCE</scope>
    <source>
        <strain evidence="2">160909Yilan</strain>
    </source>
</reference>
<dbReference type="AlphaFoldDB" id="A0A8H6YU50"/>
<proteinExistence type="predicted"/>
<protein>
    <submittedName>
        <fullName evidence="2">Uncharacterized protein</fullName>
    </submittedName>
</protein>
<feature type="region of interest" description="Disordered" evidence="1">
    <location>
        <begin position="1"/>
        <end position="46"/>
    </location>
</feature>
<evidence type="ECO:0000256" key="1">
    <source>
        <dbReference type="SAM" id="MobiDB-lite"/>
    </source>
</evidence>
<comment type="caution">
    <text evidence="2">The sequence shown here is derived from an EMBL/GenBank/DDBJ whole genome shotgun (WGS) entry which is preliminary data.</text>
</comment>
<evidence type="ECO:0000313" key="2">
    <source>
        <dbReference type="EMBL" id="KAF7364371.1"/>
    </source>
</evidence>
<name>A0A8H6YU50_9AGAR</name>
<feature type="compositionally biased region" description="Low complexity" evidence="1">
    <location>
        <begin position="11"/>
        <end position="26"/>
    </location>
</feature>
<sequence>MSSAQQEIELAAPPAAHTRTPARVAPITEQPSPAPAMTTSRGTVSEGEASRMRGGCIPCPDGGCCYIIPIPCCC</sequence>
<dbReference type="Proteomes" id="UP000623467">
    <property type="component" value="Unassembled WGS sequence"/>
</dbReference>
<gene>
    <name evidence="2" type="ORF">MSAN_01097600</name>
</gene>
<dbReference type="EMBL" id="JACAZH010000007">
    <property type="protein sequence ID" value="KAF7364371.1"/>
    <property type="molecule type" value="Genomic_DNA"/>
</dbReference>
<keyword evidence="3" id="KW-1185">Reference proteome</keyword>
<organism evidence="2 3">
    <name type="scientific">Mycena sanguinolenta</name>
    <dbReference type="NCBI Taxonomy" id="230812"/>
    <lineage>
        <taxon>Eukaryota</taxon>
        <taxon>Fungi</taxon>
        <taxon>Dikarya</taxon>
        <taxon>Basidiomycota</taxon>
        <taxon>Agaricomycotina</taxon>
        <taxon>Agaricomycetes</taxon>
        <taxon>Agaricomycetidae</taxon>
        <taxon>Agaricales</taxon>
        <taxon>Marasmiineae</taxon>
        <taxon>Mycenaceae</taxon>
        <taxon>Mycena</taxon>
    </lineage>
</organism>
<accession>A0A8H6YU50</accession>
<evidence type="ECO:0000313" key="3">
    <source>
        <dbReference type="Proteomes" id="UP000623467"/>
    </source>
</evidence>